<comment type="subcellular location">
    <subcellularLocation>
        <location evidence="1">Membrane</location>
    </subcellularLocation>
</comment>
<gene>
    <name evidence="8" type="primary">hcy_2</name>
    <name evidence="8" type="ORF">HAPAU_21740</name>
</gene>
<dbReference type="AlphaFoldDB" id="A0A151ACT3"/>
<dbReference type="GO" id="GO:0005507">
    <property type="term" value="F:copper ion binding"/>
    <property type="evidence" value="ECO:0007669"/>
    <property type="project" value="InterPro"/>
</dbReference>
<evidence type="ECO:0000313" key="8">
    <source>
        <dbReference type="EMBL" id="KYH25501.1"/>
    </source>
</evidence>
<comment type="caution">
    <text evidence="8">The sequence shown here is derived from an EMBL/GenBank/DDBJ whole genome shotgun (WGS) entry which is preliminary data.</text>
</comment>
<keyword evidence="2" id="KW-0813">Transport</keyword>
<dbReference type="PATRIC" id="fig|1008153.3.peg.2213"/>
<dbReference type="Proteomes" id="UP000075321">
    <property type="component" value="Unassembled WGS sequence"/>
</dbReference>
<dbReference type="GO" id="GO:0009055">
    <property type="term" value="F:electron transfer activity"/>
    <property type="evidence" value="ECO:0007669"/>
    <property type="project" value="InterPro"/>
</dbReference>
<protein>
    <submittedName>
        <fullName evidence="8">Halocyanin</fullName>
    </submittedName>
</protein>
<name>A0A151ACT3_9EURY</name>
<dbReference type="EMBL" id="LTAZ01000005">
    <property type="protein sequence ID" value="KYH25501.1"/>
    <property type="molecule type" value="Genomic_DNA"/>
</dbReference>
<dbReference type="GO" id="GO:0016020">
    <property type="term" value="C:membrane"/>
    <property type="evidence" value="ECO:0007669"/>
    <property type="project" value="UniProtKB-SubCell"/>
</dbReference>
<dbReference type="InterPro" id="IPR008972">
    <property type="entry name" value="Cupredoxin"/>
</dbReference>
<evidence type="ECO:0000256" key="1">
    <source>
        <dbReference type="ARBA" id="ARBA00004370"/>
    </source>
</evidence>
<feature type="domain" description="Blue (type 1) copper" evidence="7">
    <location>
        <begin position="37"/>
        <end position="137"/>
    </location>
</feature>
<dbReference type="Pfam" id="PF00127">
    <property type="entry name" value="Copper-bind"/>
    <property type="match status" value="1"/>
</dbReference>
<keyword evidence="5" id="KW-0186">Copper</keyword>
<keyword evidence="3" id="KW-0479">Metal-binding</keyword>
<dbReference type="PANTHER" id="PTHR34192">
    <property type="entry name" value="PLASTOCYANIN MAJOR ISOFORM, CHLOROPLASTIC-RELATED"/>
    <property type="match status" value="1"/>
</dbReference>
<dbReference type="OrthoDB" id="4392at2157"/>
<proteinExistence type="predicted"/>
<evidence type="ECO:0000313" key="9">
    <source>
        <dbReference type="Proteomes" id="UP000075321"/>
    </source>
</evidence>
<sequence length="138" mass="15017">MQRRAFLAAVGGGSLAVLGGCTAITSLTESHDIGMSAHEFLPDSYTVEVGDTVVWENTGSRAHTITAYDGGQPEGAAFFSTGEFESETAARKAWRDNRTGSIYTGERFERTFEVPGQHHYFCIPHERGGMVARIVVEE</sequence>
<dbReference type="InterPro" id="IPR000923">
    <property type="entry name" value="BlueCu_1"/>
</dbReference>
<evidence type="ECO:0000259" key="7">
    <source>
        <dbReference type="Pfam" id="PF00127"/>
    </source>
</evidence>
<evidence type="ECO:0000256" key="4">
    <source>
        <dbReference type="ARBA" id="ARBA00022982"/>
    </source>
</evidence>
<evidence type="ECO:0000256" key="6">
    <source>
        <dbReference type="ARBA" id="ARBA00023136"/>
    </source>
</evidence>
<organism evidence="8 9">
    <name type="scientific">Halalkalicoccus paucihalophilus</name>
    <dbReference type="NCBI Taxonomy" id="1008153"/>
    <lineage>
        <taxon>Archaea</taxon>
        <taxon>Methanobacteriati</taxon>
        <taxon>Methanobacteriota</taxon>
        <taxon>Stenosarchaea group</taxon>
        <taxon>Halobacteria</taxon>
        <taxon>Halobacteriales</taxon>
        <taxon>Halococcaceae</taxon>
        <taxon>Halalkalicoccus</taxon>
    </lineage>
</organism>
<evidence type="ECO:0000256" key="5">
    <source>
        <dbReference type="ARBA" id="ARBA00023008"/>
    </source>
</evidence>
<dbReference type="SUPFAM" id="SSF49503">
    <property type="entry name" value="Cupredoxins"/>
    <property type="match status" value="1"/>
</dbReference>
<dbReference type="PANTHER" id="PTHR34192:SF10">
    <property type="entry name" value="PLASTOCYANIN MAJOR ISOFORM, CHLOROPLASTIC-RELATED"/>
    <property type="match status" value="1"/>
</dbReference>
<evidence type="ECO:0000256" key="3">
    <source>
        <dbReference type="ARBA" id="ARBA00022723"/>
    </source>
</evidence>
<reference evidence="8 9" key="1">
    <citation type="submission" date="2016-02" db="EMBL/GenBank/DDBJ databases">
        <title>Genome sequence of Halalkalicoccus paucihalophilus DSM 24557.</title>
        <authorList>
            <person name="Poehlein A."/>
            <person name="Daniel R."/>
        </authorList>
    </citation>
    <scope>NUCLEOTIDE SEQUENCE [LARGE SCALE GENOMIC DNA]</scope>
    <source>
        <strain evidence="8 9">DSM 24557</strain>
    </source>
</reference>
<dbReference type="RefSeq" id="WP_066382366.1">
    <property type="nucleotide sequence ID" value="NZ_LTAZ01000005.1"/>
</dbReference>
<keyword evidence="9" id="KW-1185">Reference proteome</keyword>
<accession>A0A151ACT3</accession>
<evidence type="ECO:0000256" key="2">
    <source>
        <dbReference type="ARBA" id="ARBA00022448"/>
    </source>
</evidence>
<keyword evidence="4" id="KW-0249">Electron transport</keyword>
<dbReference type="PROSITE" id="PS51257">
    <property type="entry name" value="PROKAR_LIPOPROTEIN"/>
    <property type="match status" value="1"/>
</dbReference>
<dbReference type="Gene3D" id="2.60.40.420">
    <property type="entry name" value="Cupredoxins - blue copper proteins"/>
    <property type="match status" value="1"/>
</dbReference>
<keyword evidence="6" id="KW-0472">Membrane</keyword>